<protein>
    <submittedName>
        <fullName evidence="2">Uncharacterized protein</fullName>
    </submittedName>
</protein>
<evidence type="ECO:0000313" key="2">
    <source>
        <dbReference type="EMBL" id="CAG9316725.1"/>
    </source>
</evidence>
<organism evidence="2 3">
    <name type="scientific">Blepharisma stoltei</name>
    <dbReference type="NCBI Taxonomy" id="1481888"/>
    <lineage>
        <taxon>Eukaryota</taxon>
        <taxon>Sar</taxon>
        <taxon>Alveolata</taxon>
        <taxon>Ciliophora</taxon>
        <taxon>Postciliodesmatophora</taxon>
        <taxon>Heterotrichea</taxon>
        <taxon>Heterotrichida</taxon>
        <taxon>Blepharismidae</taxon>
        <taxon>Blepharisma</taxon>
    </lineage>
</organism>
<evidence type="ECO:0000256" key="1">
    <source>
        <dbReference type="SAM" id="MobiDB-lite"/>
    </source>
</evidence>
<dbReference type="AlphaFoldDB" id="A0AAU9IX53"/>
<accession>A0AAU9IX53</accession>
<reference evidence="2" key="1">
    <citation type="submission" date="2021-09" db="EMBL/GenBank/DDBJ databases">
        <authorList>
            <consortium name="AG Swart"/>
            <person name="Singh M."/>
            <person name="Singh A."/>
            <person name="Seah K."/>
            <person name="Emmerich C."/>
        </authorList>
    </citation>
    <scope>NUCLEOTIDE SEQUENCE</scope>
    <source>
        <strain evidence="2">ATCC30299</strain>
    </source>
</reference>
<proteinExistence type="predicted"/>
<dbReference type="Proteomes" id="UP001162131">
    <property type="component" value="Unassembled WGS sequence"/>
</dbReference>
<sequence>MWNELFDEKVNLSTRVRNTTTMVPIHPKPIDEDFDQYANINLVNILASTTGFPTNWDPTLHDQINKMKNLLEQEKQEQREKRHNKYLQRLASKSPRKKESNEDQEIVNARFKAKLERITKHLPPEDYYKNSPIKPGFGFLESLIHGRRNINKLKVNIPESYYAADRAYLLYTDEAGCANCETSFKVYDFMKKVLSHRVQSDNEMDQAAAVFRARGDLWMKSSVLMWDQFRSRIESHEQLQSVLLQRYIRTSGDRPSITRIFFSSFKKDHRANLGVAIINDVNEMEYLSPYKRFIIDTKLPNTWDIVNVTGHALRPYEVEAKKIARFLEKSYDLRLEKIVLDFIRDQSGKIWLCNCKGFKIDITSLNKQELIFFDKFARHSLSSPKFSTPASIKDAKAKSMSKVEEIVYYAHCKSCKLNYAQSDLNHLVSERMIVIFKEHIESRRNAPFDTLNANVANFETLSQSVRVCDYCFTLISSELELIKVEKELAKTMNIPIDKSFTSDPDLQFLPQTLNQWRILIYFDKLEMVTDTYKDLHLSIKFHNSITVFPLENLSGFQILKIPHMKLYYLYLSADKSPRAFFKHFQIEIRITRDRSWESKIAYSKSFLFFELPFYLSPNQAMSSQKRLFLYGENSNILGEISLVIGVSNDHKIKTKYFKVGLEKILDVYLPDENHYRCDPLPEQWMEMLGNKNDESSTFGNKSGEYNYTPHLNKNEMKRMESEVPLETDRKSSTMSRRSSIFMPIEEPEREIIPKLQLAKMRKSKKKQKKLSKDVDQYLNRRGTCNSIKSKETSNELKKWGSTGDIKEEKQISKKTSMKPLNKIFRTTCSKMLSV</sequence>
<evidence type="ECO:0000313" key="3">
    <source>
        <dbReference type="Proteomes" id="UP001162131"/>
    </source>
</evidence>
<comment type="caution">
    <text evidence="2">The sequence shown here is derived from an EMBL/GenBank/DDBJ whole genome shotgun (WGS) entry which is preliminary data.</text>
</comment>
<gene>
    <name evidence="2" type="ORF">BSTOLATCC_MIC16830</name>
</gene>
<dbReference type="EMBL" id="CAJZBQ010000016">
    <property type="protein sequence ID" value="CAG9316725.1"/>
    <property type="molecule type" value="Genomic_DNA"/>
</dbReference>
<name>A0AAU9IX53_9CILI</name>
<keyword evidence="3" id="KW-1185">Reference proteome</keyword>
<feature type="region of interest" description="Disordered" evidence="1">
    <location>
        <begin position="74"/>
        <end position="104"/>
    </location>
</feature>